<gene>
    <name evidence="1" type="ORF">LMI_0819</name>
    <name evidence="2" type="ORF">SAMN02982997_02366</name>
</gene>
<dbReference type="Proteomes" id="UP000182998">
    <property type="component" value="Unassembled WGS sequence"/>
</dbReference>
<reference evidence="3" key="2">
    <citation type="submission" date="2014-09" db="EMBL/GenBank/DDBJ databases">
        <authorList>
            <person name="Gomez-Valero L."/>
        </authorList>
    </citation>
    <scope>NUCLEOTIDE SEQUENCE [LARGE SCALE GENOMIC DNA]</scope>
    <source>
        <strain evidence="3">ATCC33218</strain>
    </source>
</reference>
<dbReference type="STRING" id="451.B6N58_11335"/>
<evidence type="ECO:0000313" key="2">
    <source>
        <dbReference type="EMBL" id="SCY64703.1"/>
    </source>
</evidence>
<evidence type="ECO:0000313" key="4">
    <source>
        <dbReference type="Proteomes" id="UP000182998"/>
    </source>
</evidence>
<dbReference type="Proteomes" id="UP000032414">
    <property type="component" value="Chromosome I"/>
</dbReference>
<dbReference type="EMBL" id="LN614830">
    <property type="protein sequence ID" value="CEG60141.1"/>
    <property type="molecule type" value="Genomic_DNA"/>
</dbReference>
<organism evidence="1 3">
    <name type="scientific">Legionella micdadei</name>
    <name type="common">Tatlockia micdadei</name>
    <dbReference type="NCBI Taxonomy" id="451"/>
    <lineage>
        <taxon>Bacteria</taxon>
        <taxon>Pseudomonadati</taxon>
        <taxon>Pseudomonadota</taxon>
        <taxon>Gammaproteobacteria</taxon>
        <taxon>Legionellales</taxon>
        <taxon>Legionellaceae</taxon>
        <taxon>Legionella</taxon>
    </lineage>
</organism>
<dbReference type="KEGG" id="tmc:LMI_0819"/>
<dbReference type="AlphaFoldDB" id="A0A098GF67"/>
<dbReference type="RefSeq" id="WP_045098600.1">
    <property type="nucleotide sequence ID" value="NZ_CP020614.1"/>
</dbReference>
<dbReference type="PATRIC" id="fig|451.8.peg.424"/>
<keyword evidence="4" id="KW-1185">Reference proteome</keyword>
<sequence>MGKFTEQLNTRMKTKPSYLRHQYQSYMTGPEWRNVEMAEEFAAFAREGNSIFQFPYFRQIADLWRVISRSYSAARKYNSHWQILTSEYMLMDVFIGVFTTLELIPKGILSLILYPFLKKENNTEMQGKIANYFAEYARNLQTIPFYDHKYQEKRAELAQAYQECGEKTWVDWFSWKCLSIELWARHWISKPLHYWFHQEDNLVEPTTDIIVKYRAEGEENREVAIQQFQRKLEEVGERLHTSIVDQLYTREKKPKRIEEDEKGKEREQSSTYVYARLKAPRYAAFQETVQGLAEQGIYLRKIAGQEQVQVKCVVEVEENEDRQSVEQQLEEKISTLDTIPNTSPLYTYGDRIHSQRRVCLFDVPVKDLHHTLEEFDQKGAEVKFIHNF</sequence>
<dbReference type="EMBL" id="FMVN01000012">
    <property type="protein sequence ID" value="SCY64703.1"/>
    <property type="molecule type" value="Genomic_DNA"/>
</dbReference>
<dbReference type="OrthoDB" id="5652847at2"/>
<accession>A0A098GF67</accession>
<proteinExistence type="predicted"/>
<evidence type="ECO:0000313" key="1">
    <source>
        <dbReference type="EMBL" id="CEG60141.1"/>
    </source>
</evidence>
<dbReference type="HOGENOM" id="CLU_707489_0_0_6"/>
<evidence type="ECO:0000313" key="3">
    <source>
        <dbReference type="Proteomes" id="UP000032414"/>
    </source>
</evidence>
<reference evidence="1" key="1">
    <citation type="submission" date="2014-09" db="EMBL/GenBank/DDBJ databases">
        <authorList>
            <person name="GOMEZ-VALERO Laura"/>
        </authorList>
    </citation>
    <scope>NUCLEOTIDE SEQUENCE</scope>
    <source>
        <strain evidence="1">ATCC33218</strain>
    </source>
</reference>
<reference evidence="2 4" key="3">
    <citation type="submission" date="2016-10" db="EMBL/GenBank/DDBJ databases">
        <authorList>
            <person name="Varghese N."/>
            <person name="Submissions S."/>
        </authorList>
    </citation>
    <scope>NUCLEOTIDE SEQUENCE [LARGE SCALE GENOMIC DNA]</scope>
    <source>
        <strain evidence="2 4">ATCC 33218</strain>
    </source>
</reference>
<protein>
    <submittedName>
        <fullName evidence="1">Uncharacterized protein</fullName>
    </submittedName>
</protein>
<name>A0A098GF67_LEGMI</name>